<dbReference type="STRING" id="6689.A0A3R7MAI7"/>
<proteinExistence type="predicted"/>
<feature type="region of interest" description="Disordered" evidence="1">
    <location>
        <begin position="533"/>
        <end position="563"/>
    </location>
</feature>
<gene>
    <name evidence="3" type="ORF">C7M84_003917</name>
</gene>
<protein>
    <submittedName>
        <fullName evidence="3">Putative VWFA and cache domain-containing protein 1</fullName>
    </submittedName>
</protein>
<dbReference type="InterPro" id="IPR051173">
    <property type="entry name" value="Ca_channel_alpha-2/delta"/>
</dbReference>
<dbReference type="AlphaFoldDB" id="A0A3R7MAI7"/>
<evidence type="ECO:0000313" key="3">
    <source>
        <dbReference type="EMBL" id="ROT77441.1"/>
    </source>
</evidence>
<evidence type="ECO:0000313" key="4">
    <source>
        <dbReference type="Proteomes" id="UP000283509"/>
    </source>
</evidence>
<reference evidence="3 4" key="2">
    <citation type="submission" date="2019-01" db="EMBL/GenBank/DDBJ databases">
        <title>The decoding of complex shrimp genome reveals the adaptation for benthos swimmer, frequently molting mechanism and breeding impact on genome.</title>
        <authorList>
            <person name="Sun Y."/>
            <person name="Gao Y."/>
            <person name="Yu Y."/>
        </authorList>
    </citation>
    <scope>NUCLEOTIDE SEQUENCE [LARGE SCALE GENOMIC DNA]</scope>
    <source>
        <tissue evidence="3">Muscle</tissue>
    </source>
</reference>
<sequence length="647" mass="68967">MLTPFLNPLKTIVGIGRCPEKYAAAPSGVTLMYPGTLLDQMFDPRSQAWYLNALANPGKVVVSAPYLDPGGAGHIITISHTVYQGGSATMHSSTDPVVAVLAADFTLGYWYKLILDLEPACANDARSDEKSVSVRCFLMDNKGYLVAHPSMLSPSSPNFGSDTPPHITHQEPVVSMELLAGEILTKASCGRWWHGVSERHYSLRLPPDQIVASPAGGKGQVDNSCLRYALTAVPATNLIFGIINQTCTPAVAFCPCSMDDRLCLNCQLVEAGACECPCECPLSSLPCTVPSADPPVSSTQMPSALASYTNFTESVDYLWQSYVEPRPVSSPSAPRVLHLPRVLELATRPPHLAPTCSRTPEAAVPLQYSIGLLAHLDPCVPVSCATHLEYKSCLGVVGCVWCSRNGDGQSPLNHPHCMEEHQCYGGVLGGPSPYPHGLATLPHSDNTHGGSGSPIGPVAGGIMAVFLVVALAVYCYRQHVGGTGRSLYTPANFQSRPHPIYQPEHNHEIDNVEEDLVGDVTGVSLGAAATISPYRMNPGYRRPPGQADSSDHGYSTMTPHDDSENLNYIDLGGIAGLPSLSATQMLDDPPSSSGWSPPSSPTPQDRGGSVSVEEEPSDYSHTLLPSRKHMGPNIIVVPVIVHMVDTV</sequence>
<dbReference type="Gene3D" id="3.30.450.20">
    <property type="entry name" value="PAS domain"/>
    <property type="match status" value="1"/>
</dbReference>
<dbReference type="OrthoDB" id="2150145at2759"/>
<dbReference type="PANTHER" id="PTHR10166">
    <property type="entry name" value="VOLTAGE-DEPENDENT CALCIUM CHANNEL SUBUNIT ALPHA-2/DELTA-RELATED"/>
    <property type="match status" value="1"/>
</dbReference>
<dbReference type="Proteomes" id="UP000283509">
    <property type="component" value="Unassembled WGS sequence"/>
</dbReference>
<dbReference type="PANTHER" id="PTHR10166:SF66">
    <property type="entry name" value="VWFA AND CACHE DOMAIN-CONTAINING PROTEIN CG16868"/>
    <property type="match status" value="1"/>
</dbReference>
<feature type="region of interest" description="Disordered" evidence="1">
    <location>
        <begin position="580"/>
        <end position="626"/>
    </location>
</feature>
<dbReference type="GO" id="GO:0005245">
    <property type="term" value="F:voltage-gated calcium channel activity"/>
    <property type="evidence" value="ECO:0007669"/>
    <property type="project" value="TreeGrafter"/>
</dbReference>
<keyword evidence="4" id="KW-1185">Reference proteome</keyword>
<keyword evidence="2" id="KW-1133">Transmembrane helix</keyword>
<evidence type="ECO:0000256" key="1">
    <source>
        <dbReference type="SAM" id="MobiDB-lite"/>
    </source>
</evidence>
<keyword evidence="2" id="KW-0812">Transmembrane</keyword>
<comment type="caution">
    <text evidence="3">The sequence shown here is derived from an EMBL/GenBank/DDBJ whole genome shotgun (WGS) entry which is preliminary data.</text>
</comment>
<dbReference type="GO" id="GO:0005891">
    <property type="term" value="C:voltage-gated calcium channel complex"/>
    <property type="evidence" value="ECO:0007669"/>
    <property type="project" value="TreeGrafter"/>
</dbReference>
<accession>A0A3R7MAI7</accession>
<feature type="transmembrane region" description="Helical" evidence="2">
    <location>
        <begin position="455"/>
        <end position="476"/>
    </location>
</feature>
<dbReference type="EMBL" id="QCYY01001524">
    <property type="protein sequence ID" value="ROT77441.1"/>
    <property type="molecule type" value="Genomic_DNA"/>
</dbReference>
<keyword evidence="2" id="KW-0472">Membrane</keyword>
<reference evidence="3 4" key="1">
    <citation type="submission" date="2018-04" db="EMBL/GenBank/DDBJ databases">
        <authorList>
            <person name="Zhang X."/>
            <person name="Yuan J."/>
            <person name="Li F."/>
            <person name="Xiang J."/>
        </authorList>
    </citation>
    <scope>NUCLEOTIDE SEQUENCE [LARGE SCALE GENOMIC DNA]</scope>
    <source>
        <tissue evidence="3">Muscle</tissue>
    </source>
</reference>
<name>A0A3R7MAI7_PENVA</name>
<organism evidence="3 4">
    <name type="scientific">Penaeus vannamei</name>
    <name type="common">Whiteleg shrimp</name>
    <name type="synonym">Litopenaeus vannamei</name>
    <dbReference type="NCBI Taxonomy" id="6689"/>
    <lineage>
        <taxon>Eukaryota</taxon>
        <taxon>Metazoa</taxon>
        <taxon>Ecdysozoa</taxon>
        <taxon>Arthropoda</taxon>
        <taxon>Crustacea</taxon>
        <taxon>Multicrustacea</taxon>
        <taxon>Malacostraca</taxon>
        <taxon>Eumalacostraca</taxon>
        <taxon>Eucarida</taxon>
        <taxon>Decapoda</taxon>
        <taxon>Dendrobranchiata</taxon>
        <taxon>Penaeoidea</taxon>
        <taxon>Penaeidae</taxon>
        <taxon>Penaeus</taxon>
    </lineage>
</organism>
<evidence type="ECO:0000256" key="2">
    <source>
        <dbReference type="SAM" id="Phobius"/>
    </source>
</evidence>